<feature type="compositionally biased region" description="Low complexity" evidence="13">
    <location>
        <begin position="93"/>
        <end position="104"/>
    </location>
</feature>
<feature type="compositionally biased region" description="Low complexity" evidence="13">
    <location>
        <begin position="241"/>
        <end position="283"/>
    </location>
</feature>
<dbReference type="EMBL" id="CACVBS010000053">
    <property type="protein sequence ID" value="CAA7266177.1"/>
    <property type="molecule type" value="Genomic_DNA"/>
</dbReference>
<feature type="domain" description="Peptidase C54 catalytic" evidence="14">
    <location>
        <begin position="299"/>
        <end position="616"/>
    </location>
</feature>
<feature type="compositionally biased region" description="Acidic residues" evidence="13">
    <location>
        <begin position="927"/>
        <end position="944"/>
    </location>
</feature>
<dbReference type="Pfam" id="PF03416">
    <property type="entry name" value="Peptidase_C54"/>
    <property type="match status" value="2"/>
</dbReference>
<feature type="compositionally biased region" description="Acidic residues" evidence="13">
    <location>
        <begin position="895"/>
        <end position="919"/>
    </location>
</feature>
<dbReference type="SUPFAM" id="SSF54001">
    <property type="entry name" value="Cysteine proteinases"/>
    <property type="match status" value="2"/>
</dbReference>
<reference evidence="15 16" key="1">
    <citation type="submission" date="2020-01" db="EMBL/GenBank/DDBJ databases">
        <authorList>
            <person name="Gupta K D."/>
        </authorList>
    </citation>
    <scope>NUCLEOTIDE SEQUENCE [LARGE SCALE GENOMIC DNA]</scope>
</reference>
<keyword evidence="10" id="KW-0072">Autophagy</keyword>
<comment type="subcellular location">
    <subcellularLocation>
        <location evidence="2">Cytoplasm</location>
    </subcellularLocation>
    <subcellularLocation>
        <location evidence="1">Preautophagosomal structure</location>
    </subcellularLocation>
</comment>
<evidence type="ECO:0000256" key="13">
    <source>
        <dbReference type="SAM" id="MobiDB-lite"/>
    </source>
</evidence>
<keyword evidence="16" id="KW-1185">Reference proteome</keyword>
<dbReference type="Proteomes" id="UP000467700">
    <property type="component" value="Unassembled WGS sequence"/>
</dbReference>
<gene>
    <name evidence="15" type="ORF">AAE3_LOCUS8383</name>
</gene>
<dbReference type="GO" id="GO:0015031">
    <property type="term" value="P:protein transport"/>
    <property type="evidence" value="ECO:0007669"/>
    <property type="project" value="UniProtKB-KW"/>
</dbReference>
<evidence type="ECO:0000256" key="4">
    <source>
        <dbReference type="ARBA" id="ARBA00022448"/>
    </source>
</evidence>
<feature type="domain" description="Peptidase C54 catalytic" evidence="14">
    <location>
        <begin position="819"/>
        <end position="873"/>
    </location>
</feature>
<feature type="region of interest" description="Disordered" evidence="13">
    <location>
        <begin position="230"/>
        <end position="293"/>
    </location>
</feature>
<accession>A0A8S0WMR0</accession>
<dbReference type="GO" id="GO:0000045">
    <property type="term" value="P:autophagosome assembly"/>
    <property type="evidence" value="ECO:0007669"/>
    <property type="project" value="TreeGrafter"/>
</dbReference>
<name>A0A8S0WMR0_CYCAE</name>
<dbReference type="AlphaFoldDB" id="A0A8S0WMR0"/>
<feature type="compositionally biased region" description="Low complexity" evidence="13">
    <location>
        <begin position="1081"/>
        <end position="1097"/>
    </location>
</feature>
<evidence type="ECO:0000256" key="8">
    <source>
        <dbReference type="ARBA" id="ARBA00022807"/>
    </source>
</evidence>
<comment type="catalytic activity">
    <reaction evidence="11">
        <text>[protein]-C-terminal L-amino acid-glycyl-phosphatidylethanolamide + H2O = [protein]-C-terminal L-amino acid-glycine + a 1,2-diacyl-sn-glycero-3-phosphoethanolamine</text>
        <dbReference type="Rhea" id="RHEA:67548"/>
        <dbReference type="Rhea" id="RHEA-COMP:17323"/>
        <dbReference type="Rhea" id="RHEA-COMP:17324"/>
        <dbReference type="ChEBI" id="CHEBI:15377"/>
        <dbReference type="ChEBI" id="CHEBI:64612"/>
        <dbReference type="ChEBI" id="CHEBI:172940"/>
        <dbReference type="ChEBI" id="CHEBI:172941"/>
    </reaction>
    <physiologicalReaction direction="left-to-right" evidence="11">
        <dbReference type="Rhea" id="RHEA:67549"/>
    </physiologicalReaction>
</comment>
<evidence type="ECO:0000256" key="10">
    <source>
        <dbReference type="ARBA" id="ARBA00023006"/>
    </source>
</evidence>
<evidence type="ECO:0000256" key="12">
    <source>
        <dbReference type="ARBA" id="ARBA00030240"/>
    </source>
</evidence>
<evidence type="ECO:0000313" key="16">
    <source>
        <dbReference type="Proteomes" id="UP000467700"/>
    </source>
</evidence>
<feature type="compositionally biased region" description="Low complexity" evidence="13">
    <location>
        <begin position="788"/>
        <end position="811"/>
    </location>
</feature>
<evidence type="ECO:0000256" key="7">
    <source>
        <dbReference type="ARBA" id="ARBA00022801"/>
    </source>
</evidence>
<keyword evidence="4" id="KW-0813">Transport</keyword>
<feature type="compositionally biased region" description="Polar residues" evidence="13">
    <location>
        <begin position="757"/>
        <end position="772"/>
    </location>
</feature>
<dbReference type="InterPro" id="IPR038765">
    <property type="entry name" value="Papain-like_cys_pep_sf"/>
</dbReference>
<feature type="compositionally biased region" description="Acidic residues" evidence="13">
    <location>
        <begin position="1015"/>
        <end position="1030"/>
    </location>
</feature>
<evidence type="ECO:0000256" key="11">
    <source>
        <dbReference type="ARBA" id="ARBA00029362"/>
    </source>
</evidence>
<evidence type="ECO:0000256" key="6">
    <source>
        <dbReference type="ARBA" id="ARBA00022670"/>
    </source>
</evidence>
<evidence type="ECO:0000256" key="1">
    <source>
        <dbReference type="ARBA" id="ARBA00004329"/>
    </source>
</evidence>
<keyword evidence="9" id="KW-0653">Protein transport</keyword>
<dbReference type="GO" id="GO:0035973">
    <property type="term" value="P:aggrephagy"/>
    <property type="evidence" value="ECO:0007669"/>
    <property type="project" value="TreeGrafter"/>
</dbReference>
<feature type="compositionally biased region" description="Low complexity" evidence="13">
    <location>
        <begin position="702"/>
        <end position="714"/>
    </location>
</feature>
<comment type="similarity">
    <text evidence="3">Belongs to the peptidase C54 family.</text>
</comment>
<feature type="region of interest" description="Disordered" evidence="13">
    <location>
        <begin position="339"/>
        <end position="362"/>
    </location>
</feature>
<feature type="compositionally biased region" description="Low complexity" evidence="13">
    <location>
        <begin position="1032"/>
        <end position="1045"/>
    </location>
</feature>
<dbReference type="GO" id="GO:0034727">
    <property type="term" value="P:piecemeal microautophagy of the nucleus"/>
    <property type="evidence" value="ECO:0007669"/>
    <property type="project" value="TreeGrafter"/>
</dbReference>
<dbReference type="GO" id="GO:0000407">
    <property type="term" value="C:phagophore assembly site"/>
    <property type="evidence" value="ECO:0007669"/>
    <property type="project" value="UniProtKB-SubCell"/>
</dbReference>
<dbReference type="OrthoDB" id="2960936at2759"/>
<feature type="region of interest" description="Disordered" evidence="13">
    <location>
        <begin position="730"/>
        <end position="818"/>
    </location>
</feature>
<dbReference type="GO" id="GO:0016485">
    <property type="term" value="P:protein processing"/>
    <property type="evidence" value="ECO:0007669"/>
    <property type="project" value="TreeGrafter"/>
</dbReference>
<sequence length="1188" mass="127374">MASKNSRHTPSPSPSSPPPNHAPSKLPKFLQKQNRDRSKSVTDPGQSTTSLGSGSSASEPTSSKAKKGSKFLSISKDKDRKSTDGSLQETDEPPVIVEPISIPRPRTRSERPAAPSSSSHIPTPTLYASTSSTSRIGDLPTRLSGWFTHTFSTSSTDLSLPTLLAQHSTPPSSATMSSPKGKSNALLTAAKHGKGHLDKAVRYLLDSDAVPDKCTDPIWLLGVQHPGYEEGASSTVHGGRRTSISPHASSSPPSFRSSTSSVLSTATTDSAVSLSQSTSTARHSSSKESRDPSANWPPAFYLDFTSRIWLTYRSHFGSPIKDSRLGDLEVPCLLPDPSTTWDPSLSTSAKGGTPGSPTGTPVTTLLKRPWGWGGEKTWSSDSGWGCMLRTGQSLLANALISVKLGRDWRCPPHPIVTADYATYVQILTWFLDTPNPEAPFSVHRMALAGKELGTDVGQWFGPSVAAGAIRTLVNSFPDCGLAVSVAIDSTLYRTEVYAASHGEASTSRSPRRRHTTTWGDRPVLLLLGIRLGIEGVNPIYYETIKQLYTFPQSVGIAGGRPSSSYYFVGSQADNLFYLDPHNTRSAIPLRPPPPQAIIAVQLMRERMALAGMGDESFAEVDSSSDLDREGEKEGKEKRRKAASTNNVSNTSSTILGASNSTTYRTATHQRTRTPASPSSVRTGSSNFSYHAPVSPSPLQHQFSNSSADSSGNASFDQSYEYDYSVEEYPSLGPSAKHSHSRSPPPSYPGPGGHGRWRSSSASQTPGMSPSNSDMDHRELGMFGGSGSRGSTNNSFSASNSNSTNNSFSGSARTGESGSGLDPVQMHYCTAYSAAELKTFHCERVRKMPLSGLDPSMLIGFLCRDEADWWDFKRRVGELPRTIFSVQEEPPTWPSDSDDNMGLESISEPDDIDLDEDGVEVDGRGEGDDSDNEDNEDDGDGDNEQFFDTQSSGAGSGQERSERGRSDVDTEEDPVDPVTPGPGSRFDVPPPPINVGRKGQDEDEEDKAIEFKPEDGEGFEDEGDDIEDDWVDPSLPTPTLSGPSSSLKDHQPLPPQPTPVDTKEPSPSPSPPSSSSVPTLAKGKSSSSSKHVSNSGSVKRSKKMHKQIPVPVPAVRLPSHYQQQQQEHYPFPITPADDGTVSPHGEKDRSRSSSAKGGVSVGGKRMHTARARDGGRTQSGGVKGILTND</sequence>
<feature type="compositionally biased region" description="Pro residues" evidence="13">
    <location>
        <begin position="11"/>
        <end position="21"/>
    </location>
</feature>
<feature type="compositionally biased region" description="Polar residues" evidence="13">
    <location>
        <begin position="120"/>
        <end position="133"/>
    </location>
</feature>
<evidence type="ECO:0000313" key="15">
    <source>
        <dbReference type="EMBL" id="CAA7266177.1"/>
    </source>
</evidence>
<keyword evidence="8" id="KW-0788">Thiol protease</keyword>
<dbReference type="GO" id="GO:0004197">
    <property type="term" value="F:cysteine-type endopeptidase activity"/>
    <property type="evidence" value="ECO:0007669"/>
    <property type="project" value="TreeGrafter"/>
</dbReference>
<proteinExistence type="inferred from homology"/>
<dbReference type="InterPro" id="IPR046792">
    <property type="entry name" value="Peptidase_C54_cat"/>
</dbReference>
<keyword evidence="6" id="KW-0645">Protease</keyword>
<evidence type="ECO:0000256" key="3">
    <source>
        <dbReference type="ARBA" id="ARBA00010958"/>
    </source>
</evidence>
<feature type="compositionally biased region" description="Low complexity" evidence="13">
    <location>
        <begin position="643"/>
        <end position="653"/>
    </location>
</feature>
<evidence type="ECO:0000256" key="5">
    <source>
        <dbReference type="ARBA" id="ARBA00022490"/>
    </source>
</evidence>
<feature type="region of interest" description="Disordered" evidence="13">
    <location>
        <begin position="1"/>
        <end position="133"/>
    </location>
</feature>
<feature type="compositionally biased region" description="Low complexity" evidence="13">
    <location>
        <begin position="45"/>
        <end position="63"/>
    </location>
</feature>
<feature type="compositionally biased region" description="Polar residues" evidence="13">
    <location>
        <begin position="654"/>
        <end position="688"/>
    </location>
</feature>
<dbReference type="PANTHER" id="PTHR22624">
    <property type="entry name" value="CYSTEINE PROTEASE ATG4"/>
    <property type="match status" value="1"/>
</dbReference>
<feature type="region of interest" description="Disordered" evidence="13">
    <location>
        <begin position="615"/>
        <end position="714"/>
    </location>
</feature>
<evidence type="ECO:0000259" key="14">
    <source>
        <dbReference type="Pfam" id="PF03416"/>
    </source>
</evidence>
<keyword evidence="7" id="KW-0378">Hydrolase</keyword>
<feature type="compositionally biased region" description="Basic and acidic residues" evidence="13">
    <location>
        <begin position="958"/>
        <end position="967"/>
    </location>
</feature>
<evidence type="ECO:0000256" key="9">
    <source>
        <dbReference type="ARBA" id="ARBA00022927"/>
    </source>
</evidence>
<dbReference type="PANTHER" id="PTHR22624:SF49">
    <property type="entry name" value="CYSTEINE PROTEASE"/>
    <property type="match status" value="1"/>
</dbReference>
<dbReference type="GO" id="GO:0000423">
    <property type="term" value="P:mitophagy"/>
    <property type="evidence" value="ECO:0007669"/>
    <property type="project" value="TreeGrafter"/>
</dbReference>
<protein>
    <recommendedName>
        <fullName evidence="12">Autophagy-related protein 4</fullName>
    </recommendedName>
</protein>
<feature type="compositionally biased region" description="Basic and acidic residues" evidence="13">
    <location>
        <begin position="625"/>
        <end position="636"/>
    </location>
</feature>
<evidence type="ECO:0000256" key="2">
    <source>
        <dbReference type="ARBA" id="ARBA00004496"/>
    </source>
</evidence>
<organism evidence="15 16">
    <name type="scientific">Cyclocybe aegerita</name>
    <name type="common">Black poplar mushroom</name>
    <name type="synonym">Agrocybe aegerita</name>
    <dbReference type="NCBI Taxonomy" id="1973307"/>
    <lineage>
        <taxon>Eukaryota</taxon>
        <taxon>Fungi</taxon>
        <taxon>Dikarya</taxon>
        <taxon>Basidiomycota</taxon>
        <taxon>Agaricomycotina</taxon>
        <taxon>Agaricomycetes</taxon>
        <taxon>Agaricomycetidae</taxon>
        <taxon>Agaricales</taxon>
        <taxon>Agaricineae</taxon>
        <taxon>Bolbitiaceae</taxon>
        <taxon>Cyclocybe</taxon>
    </lineage>
</organism>
<dbReference type="GO" id="GO:0019786">
    <property type="term" value="F:protein-phosphatidylethanolamide deconjugating activity"/>
    <property type="evidence" value="ECO:0007669"/>
    <property type="project" value="InterPro"/>
</dbReference>
<dbReference type="InterPro" id="IPR005078">
    <property type="entry name" value="Peptidase_C54"/>
</dbReference>
<keyword evidence="5" id="KW-0963">Cytoplasm</keyword>
<feature type="compositionally biased region" description="Low complexity" evidence="13">
    <location>
        <begin position="346"/>
        <end position="362"/>
    </location>
</feature>
<feature type="region of interest" description="Disordered" evidence="13">
    <location>
        <begin position="885"/>
        <end position="1188"/>
    </location>
</feature>
<comment type="caution">
    <text evidence="15">The sequence shown here is derived from an EMBL/GenBank/DDBJ whole genome shotgun (WGS) entry which is preliminary data.</text>
</comment>